<keyword evidence="3 6" id="KW-0812">Transmembrane</keyword>
<comment type="caution">
    <text evidence="7">The sequence shown here is derived from an EMBL/GenBank/DDBJ whole genome shotgun (WGS) entry which is preliminary data.</text>
</comment>
<keyword evidence="8" id="KW-1185">Reference proteome</keyword>
<feature type="transmembrane region" description="Helical" evidence="6">
    <location>
        <begin position="46"/>
        <end position="64"/>
    </location>
</feature>
<proteinExistence type="predicted"/>
<dbReference type="EMBL" id="PVXL01000015">
    <property type="protein sequence ID" value="PRR77051.1"/>
    <property type="molecule type" value="Genomic_DNA"/>
</dbReference>
<dbReference type="AlphaFoldDB" id="A0A9X7J5M2"/>
<evidence type="ECO:0000313" key="8">
    <source>
        <dbReference type="Proteomes" id="UP000239430"/>
    </source>
</evidence>
<dbReference type="Pfam" id="PF01943">
    <property type="entry name" value="Polysacc_synt"/>
    <property type="match status" value="1"/>
</dbReference>
<evidence type="ECO:0000256" key="2">
    <source>
        <dbReference type="ARBA" id="ARBA00022475"/>
    </source>
</evidence>
<feature type="transmembrane region" description="Helical" evidence="6">
    <location>
        <begin position="381"/>
        <end position="400"/>
    </location>
</feature>
<comment type="subcellular location">
    <subcellularLocation>
        <location evidence="1">Cell membrane</location>
        <topology evidence="1">Multi-pass membrane protein</topology>
    </subcellularLocation>
</comment>
<feature type="transmembrane region" description="Helical" evidence="6">
    <location>
        <begin position="406"/>
        <end position="426"/>
    </location>
</feature>
<gene>
    <name evidence="7" type="ORF">MOST_03470</name>
</gene>
<feature type="transmembrane region" description="Helical" evidence="6">
    <location>
        <begin position="20"/>
        <end position="40"/>
    </location>
</feature>
<evidence type="ECO:0000256" key="3">
    <source>
        <dbReference type="ARBA" id="ARBA00022692"/>
    </source>
</evidence>
<feature type="transmembrane region" description="Helical" evidence="6">
    <location>
        <begin position="350"/>
        <end position="369"/>
    </location>
</feature>
<keyword evidence="5 6" id="KW-0472">Membrane</keyword>
<evidence type="ECO:0000256" key="5">
    <source>
        <dbReference type="ARBA" id="ARBA00023136"/>
    </source>
</evidence>
<keyword evidence="4 6" id="KW-1133">Transmembrane helix</keyword>
<dbReference type="RefSeq" id="WP_211295961.1">
    <property type="nucleotide sequence ID" value="NZ_PVXL01000015.1"/>
</dbReference>
<dbReference type="Proteomes" id="UP000239430">
    <property type="component" value="Unassembled WGS sequence"/>
</dbReference>
<dbReference type="InterPro" id="IPR002797">
    <property type="entry name" value="Polysacc_synth"/>
</dbReference>
<keyword evidence="2" id="KW-1003">Cell membrane</keyword>
<evidence type="ECO:0000256" key="6">
    <source>
        <dbReference type="SAM" id="Phobius"/>
    </source>
</evidence>
<accession>A0A9X7J5M2</accession>
<organism evidence="7 8">
    <name type="scientific">Neomoorella stamsii</name>
    <dbReference type="NCBI Taxonomy" id="1266720"/>
    <lineage>
        <taxon>Bacteria</taxon>
        <taxon>Bacillati</taxon>
        <taxon>Bacillota</taxon>
        <taxon>Clostridia</taxon>
        <taxon>Neomoorellales</taxon>
        <taxon>Neomoorellaceae</taxon>
        <taxon>Neomoorella</taxon>
    </lineage>
</organism>
<name>A0A9X7J5M2_9FIRM</name>
<feature type="transmembrane region" description="Helical" evidence="6">
    <location>
        <begin position="319"/>
        <end position="338"/>
    </location>
</feature>
<dbReference type="PANTHER" id="PTHR30250:SF11">
    <property type="entry name" value="O-ANTIGEN TRANSPORTER-RELATED"/>
    <property type="match status" value="1"/>
</dbReference>
<evidence type="ECO:0000313" key="7">
    <source>
        <dbReference type="EMBL" id="PRR77051.1"/>
    </source>
</evidence>
<dbReference type="GO" id="GO:0005886">
    <property type="term" value="C:plasma membrane"/>
    <property type="evidence" value="ECO:0007669"/>
    <property type="project" value="UniProtKB-SubCell"/>
</dbReference>
<feature type="transmembrane region" description="Helical" evidence="6">
    <location>
        <begin position="128"/>
        <end position="151"/>
    </location>
</feature>
<feature type="transmembrane region" description="Helical" evidence="6">
    <location>
        <begin position="189"/>
        <end position="207"/>
    </location>
</feature>
<evidence type="ECO:0000256" key="1">
    <source>
        <dbReference type="ARBA" id="ARBA00004651"/>
    </source>
</evidence>
<reference evidence="7 8" key="1">
    <citation type="submission" date="2018-03" db="EMBL/GenBank/DDBJ databases">
        <title>Genome sequence of Moorella stamsii DSM 26217.</title>
        <authorList>
            <person name="Poehlein A."/>
            <person name="Daniel R."/>
        </authorList>
    </citation>
    <scope>NUCLEOTIDE SEQUENCE [LARGE SCALE GENOMIC DNA]</scope>
    <source>
        <strain evidence="8">DSM 26217</strain>
    </source>
</reference>
<protein>
    <submittedName>
        <fullName evidence="7">Colanic acid exporter</fullName>
    </submittedName>
</protein>
<feature type="transmembrane region" description="Helical" evidence="6">
    <location>
        <begin position="163"/>
        <end position="183"/>
    </location>
</feature>
<feature type="transmembrane region" description="Helical" evidence="6">
    <location>
        <begin position="94"/>
        <end position="116"/>
    </location>
</feature>
<sequence>MREVYSRLASRQFVRDVGALTAAQFAGAVLNFIQGILVARWLGPDLYGLAGLVMSYPGLVYTFFDARSSEASVKYLSEFSATGERDRVLAVCKLGYTVDFAIAALAFVVVLATVPWAAERVAHRPEVAWFIVVYAMAFIPRAFVGTSHAVLTTKGRFSTIAWIDLAVNVLRVVIILALVLAGWQVKGVVWGNAAAMIATGVLYGTAARRTLRYTWGMSWWRGSWQALRGRRREVLSFLAYSDLNALVGMIPKQLDLVLLGYFRGPTEVGYYRLAKSLSGAVGYLVGPLQSVIYPELAKRHAAGNSEELRSRTRQLATRVGLPLGTMVILGAALSPLILPPLVGTIFLPSVPILQIFSIGMATWLYLFWLRPFYLAQGWIKTWVKGMVLVSLACLALWPAVTPLFGAVGTAAVWSITMSVGYLGLYLGSVRRPSR</sequence>
<dbReference type="InterPro" id="IPR050833">
    <property type="entry name" value="Poly_Biosynth_Transport"/>
</dbReference>
<dbReference type="PANTHER" id="PTHR30250">
    <property type="entry name" value="PST FAMILY PREDICTED COLANIC ACID TRANSPORTER"/>
    <property type="match status" value="1"/>
</dbReference>
<evidence type="ECO:0000256" key="4">
    <source>
        <dbReference type="ARBA" id="ARBA00022989"/>
    </source>
</evidence>